<dbReference type="EMBL" id="LQOY01000015">
    <property type="protein sequence ID" value="ORV96126.1"/>
    <property type="molecule type" value="Genomic_DNA"/>
</dbReference>
<reference evidence="1 3" key="2">
    <citation type="submission" date="2016-06" db="EMBL/GenBank/DDBJ databases">
        <authorList>
            <person name="Kjaerup R.B."/>
            <person name="Dalgaard T.S."/>
            <person name="Juul-Madsen H.R."/>
        </authorList>
    </citation>
    <scope>NUCLEOTIDE SEQUENCE [LARGE SCALE GENOMIC DNA]</scope>
    <source>
        <strain evidence="1 3">1245752.6</strain>
    </source>
</reference>
<evidence type="ECO:0000313" key="4">
    <source>
        <dbReference type="Proteomes" id="UP000193928"/>
    </source>
</evidence>
<name>A0A1A6BIE3_MYCGO</name>
<dbReference type="RefSeq" id="WP_065133666.1">
    <property type="nucleotide sequence ID" value="NZ_JACKSU010000120.1"/>
</dbReference>
<organism evidence="1 3">
    <name type="scientific">Mycobacterium gordonae</name>
    <dbReference type="NCBI Taxonomy" id="1778"/>
    <lineage>
        <taxon>Bacteria</taxon>
        <taxon>Bacillati</taxon>
        <taxon>Actinomycetota</taxon>
        <taxon>Actinomycetes</taxon>
        <taxon>Mycobacteriales</taxon>
        <taxon>Mycobacteriaceae</taxon>
        <taxon>Mycobacterium</taxon>
    </lineage>
</organism>
<protein>
    <recommendedName>
        <fullName evidence="5">PE domain-containing protein</fullName>
    </recommendedName>
</protein>
<sequence length="98" mass="9922">MGAEVRVDIHQLKAAAGRWSGWNSELAAPAAPWPGQAFQPTTAAVVGVHAAVDLAETILADRTGATVGLVAAGVDHYVENEDSAAGKLAGVVHPTVVS</sequence>
<dbReference type="EMBL" id="MAEM01000222">
    <property type="protein sequence ID" value="OBS02095.1"/>
    <property type="molecule type" value="Genomic_DNA"/>
</dbReference>
<evidence type="ECO:0000313" key="3">
    <source>
        <dbReference type="Proteomes" id="UP000093757"/>
    </source>
</evidence>
<dbReference type="Proteomes" id="UP000093757">
    <property type="component" value="Unassembled WGS sequence"/>
</dbReference>
<dbReference type="AlphaFoldDB" id="A0A1A6BIE3"/>
<evidence type="ECO:0000313" key="2">
    <source>
        <dbReference type="EMBL" id="ORV96126.1"/>
    </source>
</evidence>
<evidence type="ECO:0008006" key="5">
    <source>
        <dbReference type="Google" id="ProtNLM"/>
    </source>
</evidence>
<evidence type="ECO:0000313" key="1">
    <source>
        <dbReference type="EMBL" id="OBS02095.1"/>
    </source>
</evidence>
<dbReference type="Proteomes" id="UP000193928">
    <property type="component" value="Unassembled WGS sequence"/>
</dbReference>
<reference evidence="2 4" key="1">
    <citation type="submission" date="2016-01" db="EMBL/GenBank/DDBJ databases">
        <title>The new phylogeny of the genus Mycobacterium.</title>
        <authorList>
            <person name="Tarcisio F."/>
            <person name="Conor M."/>
            <person name="Antonella G."/>
            <person name="Elisabetta G."/>
            <person name="Giulia F.S."/>
            <person name="Sara T."/>
            <person name="Anna F."/>
            <person name="Clotilde B."/>
            <person name="Roberto B."/>
            <person name="Veronica D.S."/>
            <person name="Fabio R."/>
            <person name="Monica P."/>
            <person name="Olivier J."/>
            <person name="Enrico T."/>
            <person name="Nicola S."/>
        </authorList>
    </citation>
    <scope>NUCLEOTIDE SEQUENCE [LARGE SCALE GENOMIC DNA]</scope>
    <source>
        <strain evidence="2 4">DSM 44160</strain>
    </source>
</reference>
<proteinExistence type="predicted"/>
<keyword evidence="4" id="KW-1185">Reference proteome</keyword>
<comment type="caution">
    <text evidence="1">The sequence shown here is derived from an EMBL/GenBank/DDBJ whole genome shotgun (WGS) entry which is preliminary data.</text>
</comment>
<accession>A0A1A6BIE3</accession>
<gene>
    <name evidence="1" type="ORF">A9W98_16685</name>
    <name evidence="2" type="ORF">AWC08_13285</name>
</gene>